<protein>
    <submittedName>
        <fullName evidence="2">Uncharacterized protein</fullName>
    </submittedName>
</protein>
<organism evidence="2 3">
    <name type="scientific">Streblomastix strix</name>
    <dbReference type="NCBI Taxonomy" id="222440"/>
    <lineage>
        <taxon>Eukaryota</taxon>
        <taxon>Metamonada</taxon>
        <taxon>Preaxostyla</taxon>
        <taxon>Oxymonadida</taxon>
        <taxon>Streblomastigidae</taxon>
        <taxon>Streblomastix</taxon>
    </lineage>
</organism>
<dbReference type="EMBL" id="SNRW01000058">
    <property type="protein sequence ID" value="KAA6403806.1"/>
    <property type="molecule type" value="Genomic_DNA"/>
</dbReference>
<name>A0A5J4XAH6_9EUKA</name>
<feature type="compositionally biased region" description="Basic and acidic residues" evidence="1">
    <location>
        <begin position="14"/>
        <end position="26"/>
    </location>
</feature>
<evidence type="ECO:0000256" key="1">
    <source>
        <dbReference type="SAM" id="MobiDB-lite"/>
    </source>
</evidence>
<feature type="region of interest" description="Disordered" evidence="1">
    <location>
        <begin position="12"/>
        <end position="34"/>
    </location>
</feature>
<sequence>MIGYLSLLLPQQKEQQEQRGIDREGSVNEDNDEQAEQYLDQEEDGFEFRVQHGFGGLRGRGRGGIRMSSRMFGQRYNASILDAFMNQFEDGNGFVDDVDNIAHSDDDDDDGSIKKKATIT</sequence>
<dbReference type="Proteomes" id="UP000324800">
    <property type="component" value="Unassembled WGS sequence"/>
</dbReference>
<proteinExistence type="predicted"/>
<gene>
    <name evidence="2" type="ORF">EZS28_000668</name>
</gene>
<dbReference type="AlphaFoldDB" id="A0A5J4XAH6"/>
<comment type="caution">
    <text evidence="2">The sequence shown here is derived from an EMBL/GenBank/DDBJ whole genome shotgun (WGS) entry which is preliminary data.</text>
</comment>
<reference evidence="2 3" key="1">
    <citation type="submission" date="2019-03" db="EMBL/GenBank/DDBJ databases">
        <title>Single cell metagenomics reveals metabolic interactions within the superorganism composed of flagellate Streblomastix strix and complex community of Bacteroidetes bacteria on its surface.</title>
        <authorList>
            <person name="Treitli S.C."/>
            <person name="Kolisko M."/>
            <person name="Husnik F."/>
            <person name="Keeling P."/>
            <person name="Hampl V."/>
        </authorList>
    </citation>
    <scope>NUCLEOTIDE SEQUENCE [LARGE SCALE GENOMIC DNA]</scope>
    <source>
        <strain evidence="2">ST1C</strain>
    </source>
</reference>
<evidence type="ECO:0000313" key="2">
    <source>
        <dbReference type="EMBL" id="KAA6403806.1"/>
    </source>
</evidence>
<accession>A0A5J4XAH6</accession>
<evidence type="ECO:0000313" key="3">
    <source>
        <dbReference type="Proteomes" id="UP000324800"/>
    </source>
</evidence>